<reference evidence="1 2" key="1">
    <citation type="journal article" date="2020" name="Cell">
        <title>Large-Scale Comparative Analyses of Tick Genomes Elucidate Their Genetic Diversity and Vector Capacities.</title>
        <authorList>
            <consortium name="Tick Genome and Microbiome Consortium (TIGMIC)"/>
            <person name="Jia N."/>
            <person name="Wang J."/>
            <person name="Shi W."/>
            <person name="Du L."/>
            <person name="Sun Y."/>
            <person name="Zhan W."/>
            <person name="Jiang J.F."/>
            <person name="Wang Q."/>
            <person name="Zhang B."/>
            <person name="Ji P."/>
            <person name="Bell-Sakyi L."/>
            <person name="Cui X.M."/>
            <person name="Yuan T.T."/>
            <person name="Jiang B.G."/>
            <person name="Yang W.F."/>
            <person name="Lam T.T."/>
            <person name="Chang Q.C."/>
            <person name="Ding S.J."/>
            <person name="Wang X.J."/>
            <person name="Zhu J.G."/>
            <person name="Ruan X.D."/>
            <person name="Zhao L."/>
            <person name="Wei J.T."/>
            <person name="Ye R.Z."/>
            <person name="Que T.C."/>
            <person name="Du C.H."/>
            <person name="Zhou Y.H."/>
            <person name="Cheng J.X."/>
            <person name="Dai P.F."/>
            <person name="Guo W.B."/>
            <person name="Han X.H."/>
            <person name="Huang E.J."/>
            <person name="Li L.F."/>
            <person name="Wei W."/>
            <person name="Gao Y.C."/>
            <person name="Liu J.Z."/>
            <person name="Shao H.Z."/>
            <person name="Wang X."/>
            <person name="Wang C.C."/>
            <person name="Yang T.C."/>
            <person name="Huo Q.B."/>
            <person name="Li W."/>
            <person name="Chen H.Y."/>
            <person name="Chen S.E."/>
            <person name="Zhou L.G."/>
            <person name="Ni X.B."/>
            <person name="Tian J.H."/>
            <person name="Sheng Y."/>
            <person name="Liu T."/>
            <person name="Pan Y.S."/>
            <person name="Xia L.Y."/>
            <person name="Li J."/>
            <person name="Zhao F."/>
            <person name="Cao W.C."/>
        </authorList>
    </citation>
    <scope>NUCLEOTIDE SEQUENCE [LARGE SCALE GENOMIC DNA]</scope>
    <source>
        <strain evidence="1">Iper-2018</strain>
    </source>
</reference>
<evidence type="ECO:0000313" key="2">
    <source>
        <dbReference type="Proteomes" id="UP000805193"/>
    </source>
</evidence>
<dbReference type="Proteomes" id="UP000805193">
    <property type="component" value="Unassembled WGS sequence"/>
</dbReference>
<name>A0AC60Q7T7_IXOPE</name>
<accession>A0AC60Q7T7</accession>
<comment type="caution">
    <text evidence="1">The sequence shown here is derived from an EMBL/GenBank/DDBJ whole genome shotgun (WGS) entry which is preliminary data.</text>
</comment>
<organism evidence="1 2">
    <name type="scientific">Ixodes persulcatus</name>
    <name type="common">Taiga tick</name>
    <dbReference type="NCBI Taxonomy" id="34615"/>
    <lineage>
        <taxon>Eukaryota</taxon>
        <taxon>Metazoa</taxon>
        <taxon>Ecdysozoa</taxon>
        <taxon>Arthropoda</taxon>
        <taxon>Chelicerata</taxon>
        <taxon>Arachnida</taxon>
        <taxon>Acari</taxon>
        <taxon>Parasitiformes</taxon>
        <taxon>Ixodida</taxon>
        <taxon>Ixodoidea</taxon>
        <taxon>Ixodidae</taxon>
        <taxon>Ixodinae</taxon>
        <taxon>Ixodes</taxon>
    </lineage>
</organism>
<proteinExistence type="predicted"/>
<sequence length="104" mass="11219">MKLSGRRRDVELRHVDSDVDDLTPSVFMTSNDKDAVILTSLDVVVVNVGFRSGGGLVVHKNGIHILGSQRGGHPPWFPESSLRLRPAFSTGFGLVAYTLPCGST</sequence>
<evidence type="ECO:0000313" key="1">
    <source>
        <dbReference type="EMBL" id="KAG0429537.1"/>
    </source>
</evidence>
<keyword evidence="2" id="KW-1185">Reference proteome</keyword>
<protein>
    <submittedName>
        <fullName evidence="1">Uncharacterized protein</fullName>
    </submittedName>
</protein>
<gene>
    <name evidence="1" type="ORF">HPB47_023552</name>
</gene>
<dbReference type="EMBL" id="JABSTQ010009403">
    <property type="protein sequence ID" value="KAG0429537.1"/>
    <property type="molecule type" value="Genomic_DNA"/>
</dbReference>